<name>A0ABS9EKP1_9FLAO</name>
<dbReference type="PRINTS" id="PR01438">
    <property type="entry name" value="UNVRSLSTRESS"/>
</dbReference>
<comment type="caution">
    <text evidence="3">The sequence shown here is derived from an EMBL/GenBank/DDBJ whole genome shotgun (WGS) entry which is preliminary data.</text>
</comment>
<sequence>MKKKILIPTDFSKNAWNALTYALNLYKNETCTFYLLNAFQLYHFTTDTLIVPQPGEPAYEKAKEYSEMGLEKLIDGIAFRSDNPHHKFEMISTYSPVLEAVKQTVKEKDIDLIIMGTKGETNPVNILYGSNAVNVMEKVKQCPVIVVPEEAVFLEETKKEIVFATNFKTYYRHNELAPLIELAKHYGAAIRVLYIQQSDKLTPEQESNKEVLEDYLSNVVHTFHTLTNIKVAAGIHSFIESRGSNLLGIIHKKHGFFASIFAKSLIEEIGYKPQVPILVMHSIKA</sequence>
<dbReference type="CDD" id="cd00293">
    <property type="entry name" value="USP-like"/>
    <property type="match status" value="1"/>
</dbReference>
<evidence type="ECO:0000256" key="1">
    <source>
        <dbReference type="ARBA" id="ARBA00008791"/>
    </source>
</evidence>
<organism evidence="3 4">
    <name type="scientific">Gillisia lutea</name>
    <dbReference type="NCBI Taxonomy" id="2909668"/>
    <lineage>
        <taxon>Bacteria</taxon>
        <taxon>Pseudomonadati</taxon>
        <taxon>Bacteroidota</taxon>
        <taxon>Flavobacteriia</taxon>
        <taxon>Flavobacteriales</taxon>
        <taxon>Flavobacteriaceae</taxon>
        <taxon>Gillisia</taxon>
    </lineage>
</organism>
<dbReference type="EMBL" id="JAKGTH010000011">
    <property type="protein sequence ID" value="MCF4102714.1"/>
    <property type="molecule type" value="Genomic_DNA"/>
</dbReference>
<dbReference type="RefSeq" id="WP_236134856.1">
    <property type="nucleotide sequence ID" value="NZ_JAKGTH010000011.1"/>
</dbReference>
<dbReference type="PANTHER" id="PTHR46268">
    <property type="entry name" value="STRESS RESPONSE PROTEIN NHAX"/>
    <property type="match status" value="1"/>
</dbReference>
<evidence type="ECO:0000313" key="4">
    <source>
        <dbReference type="Proteomes" id="UP001179363"/>
    </source>
</evidence>
<protein>
    <submittedName>
        <fullName evidence="3">Universal stress protein</fullName>
    </submittedName>
</protein>
<evidence type="ECO:0000259" key="2">
    <source>
        <dbReference type="Pfam" id="PF00582"/>
    </source>
</evidence>
<gene>
    <name evidence="3" type="ORF">L1I30_13635</name>
</gene>
<dbReference type="Pfam" id="PF00582">
    <property type="entry name" value="Usp"/>
    <property type="match status" value="1"/>
</dbReference>
<dbReference type="InterPro" id="IPR014729">
    <property type="entry name" value="Rossmann-like_a/b/a_fold"/>
</dbReference>
<dbReference type="SUPFAM" id="SSF52402">
    <property type="entry name" value="Adenine nucleotide alpha hydrolases-like"/>
    <property type="match status" value="2"/>
</dbReference>
<dbReference type="PANTHER" id="PTHR46268:SF6">
    <property type="entry name" value="UNIVERSAL STRESS PROTEIN UP12"/>
    <property type="match status" value="1"/>
</dbReference>
<dbReference type="Gene3D" id="3.40.50.620">
    <property type="entry name" value="HUPs"/>
    <property type="match status" value="2"/>
</dbReference>
<evidence type="ECO:0000313" key="3">
    <source>
        <dbReference type="EMBL" id="MCF4102714.1"/>
    </source>
</evidence>
<keyword evidence="4" id="KW-1185">Reference proteome</keyword>
<dbReference type="InterPro" id="IPR006015">
    <property type="entry name" value="Universal_stress_UspA"/>
</dbReference>
<dbReference type="InterPro" id="IPR006016">
    <property type="entry name" value="UspA"/>
</dbReference>
<comment type="similarity">
    <text evidence="1">Belongs to the universal stress protein A family.</text>
</comment>
<proteinExistence type="inferred from homology"/>
<feature type="domain" description="UspA" evidence="2">
    <location>
        <begin position="2"/>
        <end position="148"/>
    </location>
</feature>
<dbReference type="Proteomes" id="UP001179363">
    <property type="component" value="Unassembled WGS sequence"/>
</dbReference>
<accession>A0ABS9EKP1</accession>
<reference evidence="3" key="1">
    <citation type="submission" date="2022-01" db="EMBL/GenBank/DDBJ databases">
        <title>Gillisia lutea sp. nov., isolated from marine plastic residues from the Malvarosa beach (Valencia, Spain).</title>
        <authorList>
            <person name="Vidal-Verdu A."/>
            <person name="Molina-Menor E."/>
            <person name="Satari L."/>
            <person name="Pascual J."/>
            <person name="Pereto J."/>
            <person name="Porcar M."/>
        </authorList>
    </citation>
    <scope>NUCLEOTIDE SEQUENCE</scope>
    <source>
        <strain evidence="3">M10.2A</strain>
    </source>
</reference>